<evidence type="ECO:0000256" key="4">
    <source>
        <dbReference type="ARBA" id="ARBA00022853"/>
    </source>
</evidence>
<dbReference type="InterPro" id="IPR020472">
    <property type="entry name" value="WD40_PAC1"/>
</dbReference>
<evidence type="ECO:0000256" key="6">
    <source>
        <dbReference type="PROSITE-ProRule" id="PRU00221"/>
    </source>
</evidence>
<dbReference type="InterPro" id="IPR019775">
    <property type="entry name" value="WD40_repeat_CS"/>
</dbReference>
<dbReference type="EMBL" id="JADGJW010000044">
    <property type="protein sequence ID" value="KAJ3226099.1"/>
    <property type="molecule type" value="Genomic_DNA"/>
</dbReference>
<dbReference type="Pfam" id="PF12265">
    <property type="entry name" value="CAF1C_H4-bd"/>
    <property type="match status" value="1"/>
</dbReference>
<dbReference type="InterPro" id="IPR050459">
    <property type="entry name" value="WD_repeat_RBAP46/RBAP48/MSI1"/>
</dbReference>
<dbReference type="SUPFAM" id="SSF50978">
    <property type="entry name" value="WD40 repeat-like"/>
    <property type="match status" value="1"/>
</dbReference>
<dbReference type="SMART" id="SM00320">
    <property type="entry name" value="WD40"/>
    <property type="match status" value="4"/>
</dbReference>
<dbReference type="Pfam" id="PF00400">
    <property type="entry name" value="WD40"/>
    <property type="match status" value="3"/>
</dbReference>
<dbReference type="PANTHER" id="PTHR22850">
    <property type="entry name" value="WD40 REPEAT FAMILY"/>
    <property type="match status" value="1"/>
</dbReference>
<feature type="repeat" description="WD" evidence="6">
    <location>
        <begin position="264"/>
        <end position="306"/>
    </location>
</feature>
<dbReference type="PRINTS" id="PR00320">
    <property type="entry name" value="GPROTEINBRPT"/>
</dbReference>
<proteinExistence type="predicted"/>
<dbReference type="InterPro" id="IPR001680">
    <property type="entry name" value="WD40_rpt"/>
</dbReference>
<name>A0AAD5U7R4_9FUNG</name>
<feature type="domain" description="Histone-binding protein RBBP4-like N-terminal" evidence="7">
    <location>
        <begin position="15"/>
        <end position="85"/>
    </location>
</feature>
<keyword evidence="5" id="KW-0539">Nucleus</keyword>
<keyword evidence="2 6" id="KW-0853">WD repeat</keyword>
<dbReference type="InterPro" id="IPR022052">
    <property type="entry name" value="Histone-bd_RBBP4-like_N"/>
</dbReference>
<dbReference type="Proteomes" id="UP001211065">
    <property type="component" value="Unassembled WGS sequence"/>
</dbReference>
<feature type="repeat" description="WD" evidence="6">
    <location>
        <begin position="220"/>
        <end position="262"/>
    </location>
</feature>
<dbReference type="AlphaFoldDB" id="A0AAD5U7R4"/>
<evidence type="ECO:0000313" key="9">
    <source>
        <dbReference type="Proteomes" id="UP001211065"/>
    </source>
</evidence>
<dbReference type="Gene3D" id="2.130.10.10">
    <property type="entry name" value="YVTN repeat-like/Quinoprotein amine dehydrogenase"/>
    <property type="match status" value="2"/>
</dbReference>
<keyword evidence="4" id="KW-0156">Chromatin regulator</keyword>
<dbReference type="PROSITE" id="PS50294">
    <property type="entry name" value="WD_REPEATS_REGION"/>
    <property type="match status" value="2"/>
</dbReference>
<dbReference type="GO" id="GO:0006325">
    <property type="term" value="P:chromatin organization"/>
    <property type="evidence" value="ECO:0007669"/>
    <property type="project" value="UniProtKB-KW"/>
</dbReference>
<evidence type="ECO:0000259" key="7">
    <source>
        <dbReference type="Pfam" id="PF12265"/>
    </source>
</evidence>
<keyword evidence="3" id="KW-0677">Repeat</keyword>
<gene>
    <name evidence="8" type="primary">RBBP7</name>
    <name evidence="8" type="ORF">HK099_005568</name>
</gene>
<evidence type="ECO:0000313" key="8">
    <source>
        <dbReference type="EMBL" id="KAJ3226099.1"/>
    </source>
</evidence>
<comment type="subcellular location">
    <subcellularLocation>
        <location evidence="1">Nucleus</location>
    </subcellularLocation>
</comment>
<protein>
    <submittedName>
        <fullName evidence="8">Retinoblastoma binding protein</fullName>
    </submittedName>
</protein>
<dbReference type="PROSITE" id="PS50082">
    <property type="entry name" value="WD_REPEATS_2"/>
    <property type="match status" value="2"/>
</dbReference>
<organism evidence="8 9">
    <name type="scientific">Clydaea vesicula</name>
    <dbReference type="NCBI Taxonomy" id="447962"/>
    <lineage>
        <taxon>Eukaryota</taxon>
        <taxon>Fungi</taxon>
        <taxon>Fungi incertae sedis</taxon>
        <taxon>Chytridiomycota</taxon>
        <taxon>Chytridiomycota incertae sedis</taxon>
        <taxon>Chytridiomycetes</taxon>
        <taxon>Lobulomycetales</taxon>
        <taxon>Lobulomycetaceae</taxon>
        <taxon>Clydaea</taxon>
    </lineage>
</organism>
<keyword evidence="9" id="KW-1185">Reference proteome</keyword>
<reference evidence="8" key="1">
    <citation type="submission" date="2020-05" db="EMBL/GenBank/DDBJ databases">
        <title>Phylogenomic resolution of chytrid fungi.</title>
        <authorList>
            <person name="Stajich J.E."/>
            <person name="Amses K."/>
            <person name="Simmons R."/>
            <person name="Seto K."/>
            <person name="Myers J."/>
            <person name="Bonds A."/>
            <person name="Quandt C.A."/>
            <person name="Barry K."/>
            <person name="Liu P."/>
            <person name="Grigoriev I."/>
            <person name="Longcore J.E."/>
            <person name="James T.Y."/>
        </authorList>
    </citation>
    <scope>NUCLEOTIDE SEQUENCE</scope>
    <source>
        <strain evidence="8">JEL0476</strain>
    </source>
</reference>
<evidence type="ECO:0000256" key="2">
    <source>
        <dbReference type="ARBA" id="ARBA00022574"/>
    </source>
</evidence>
<dbReference type="InterPro" id="IPR036322">
    <property type="entry name" value="WD40_repeat_dom_sf"/>
</dbReference>
<comment type="caution">
    <text evidence="8">The sequence shown here is derived from an EMBL/GenBank/DDBJ whole genome shotgun (WGS) entry which is preliminary data.</text>
</comment>
<evidence type="ECO:0000256" key="5">
    <source>
        <dbReference type="ARBA" id="ARBA00023242"/>
    </source>
</evidence>
<dbReference type="InterPro" id="IPR015943">
    <property type="entry name" value="WD40/YVTN_repeat-like_dom_sf"/>
</dbReference>
<sequence length="371" mass="42350">MADETLIAQEKNINEEYKIWKKNSPFLYDLVVTHALMWPTLTVQWLPDIEKPEGKEYSIQRMIVGTHTSEDVQNHLQIVQVQLPSEDANLNLKKFDDEKEEAGGFGASECKINIVQKIKHDGEVNRARYMPQNANIIATKTIMGPVYIFDRTRHPSTPNNELGCIPELKLLGHQKEGDIKSASQEKKELQPFRVFRGHTAWVEVKWDTRNTSHTVPSHAIDAHKAEVNCVSFSPANENILLTGSADKTVALWDLRNTKNKLHTFDSHQDEILQLSWSPHNETVFASSSGDRRLNIWDLSRIGEEQTPEDAEDGPPELLFVHGGHTNKISDFSWNQNEPWVLCSVAEDNICQVWQMAKHIYNNEETDAPELE</sequence>
<dbReference type="PROSITE" id="PS00678">
    <property type="entry name" value="WD_REPEATS_1"/>
    <property type="match status" value="1"/>
</dbReference>
<dbReference type="GO" id="GO:0005634">
    <property type="term" value="C:nucleus"/>
    <property type="evidence" value="ECO:0007669"/>
    <property type="project" value="UniProtKB-SubCell"/>
</dbReference>
<evidence type="ECO:0000256" key="3">
    <source>
        <dbReference type="ARBA" id="ARBA00022737"/>
    </source>
</evidence>
<accession>A0AAD5U7R4</accession>
<evidence type="ECO:0000256" key="1">
    <source>
        <dbReference type="ARBA" id="ARBA00004123"/>
    </source>
</evidence>